<comment type="caution">
    <text evidence="1">The sequence shown here is derived from an EMBL/GenBank/DDBJ whole genome shotgun (WGS) entry which is preliminary data.</text>
</comment>
<dbReference type="AlphaFoldDB" id="A0A4C1U980"/>
<organism evidence="1 2">
    <name type="scientific">Eumeta variegata</name>
    <name type="common">Bagworm moth</name>
    <name type="synonym">Eumeta japonica</name>
    <dbReference type="NCBI Taxonomy" id="151549"/>
    <lineage>
        <taxon>Eukaryota</taxon>
        <taxon>Metazoa</taxon>
        <taxon>Ecdysozoa</taxon>
        <taxon>Arthropoda</taxon>
        <taxon>Hexapoda</taxon>
        <taxon>Insecta</taxon>
        <taxon>Pterygota</taxon>
        <taxon>Neoptera</taxon>
        <taxon>Endopterygota</taxon>
        <taxon>Lepidoptera</taxon>
        <taxon>Glossata</taxon>
        <taxon>Ditrysia</taxon>
        <taxon>Tineoidea</taxon>
        <taxon>Psychidae</taxon>
        <taxon>Oiketicinae</taxon>
        <taxon>Eumeta</taxon>
    </lineage>
</organism>
<proteinExistence type="predicted"/>
<dbReference type="EMBL" id="BGZK01000144">
    <property type="protein sequence ID" value="GBP22879.1"/>
    <property type="molecule type" value="Genomic_DNA"/>
</dbReference>
<accession>A0A4C1U980</accession>
<name>A0A4C1U980_EUMVA</name>
<reference evidence="1 2" key="1">
    <citation type="journal article" date="2019" name="Commun. Biol.">
        <title>The bagworm genome reveals a unique fibroin gene that provides high tensile strength.</title>
        <authorList>
            <person name="Kono N."/>
            <person name="Nakamura H."/>
            <person name="Ohtoshi R."/>
            <person name="Tomita M."/>
            <person name="Numata K."/>
            <person name="Arakawa K."/>
        </authorList>
    </citation>
    <scope>NUCLEOTIDE SEQUENCE [LARGE SCALE GENOMIC DNA]</scope>
</reference>
<keyword evidence="2" id="KW-1185">Reference proteome</keyword>
<sequence>MRVPKPAHLDIRGPRQITDDLLEHAYHRRQSIARLVDNSQVIRTRCNERLSVSSVEPAPRAHRLETFGVRARGKWHSAGARRAAIVAAL</sequence>
<dbReference type="Proteomes" id="UP000299102">
    <property type="component" value="Unassembled WGS sequence"/>
</dbReference>
<evidence type="ECO:0000313" key="1">
    <source>
        <dbReference type="EMBL" id="GBP22879.1"/>
    </source>
</evidence>
<evidence type="ECO:0000313" key="2">
    <source>
        <dbReference type="Proteomes" id="UP000299102"/>
    </source>
</evidence>
<gene>
    <name evidence="1" type="ORF">EVAR_17233_1</name>
</gene>
<protein>
    <submittedName>
        <fullName evidence="1">Uncharacterized protein</fullName>
    </submittedName>
</protein>